<proteinExistence type="predicted"/>
<dbReference type="AlphaFoldDB" id="A0A1I2B9A0"/>
<dbReference type="STRING" id="35752.SAMN05421541_102186"/>
<evidence type="ECO:0000313" key="2">
    <source>
        <dbReference type="Proteomes" id="UP000199645"/>
    </source>
</evidence>
<dbReference type="OrthoDB" id="9905303at2"/>
<name>A0A1I2B9A0_9ACTN</name>
<organism evidence="1 2">
    <name type="scientific">Actinoplanes philippinensis</name>
    <dbReference type="NCBI Taxonomy" id="35752"/>
    <lineage>
        <taxon>Bacteria</taxon>
        <taxon>Bacillati</taxon>
        <taxon>Actinomycetota</taxon>
        <taxon>Actinomycetes</taxon>
        <taxon>Micromonosporales</taxon>
        <taxon>Micromonosporaceae</taxon>
        <taxon>Actinoplanes</taxon>
    </lineage>
</organism>
<protein>
    <submittedName>
        <fullName evidence="1">Uncharacterized protein</fullName>
    </submittedName>
</protein>
<dbReference type="RefSeq" id="WP_093610282.1">
    <property type="nucleotide sequence ID" value="NZ_BOMT01000016.1"/>
</dbReference>
<accession>A0A1I2B9A0</accession>
<reference evidence="1 2" key="1">
    <citation type="submission" date="2016-10" db="EMBL/GenBank/DDBJ databases">
        <authorList>
            <person name="de Groot N.N."/>
        </authorList>
    </citation>
    <scope>NUCLEOTIDE SEQUENCE [LARGE SCALE GENOMIC DNA]</scope>
    <source>
        <strain evidence="1 2">DSM 43019</strain>
    </source>
</reference>
<keyword evidence="2" id="KW-1185">Reference proteome</keyword>
<gene>
    <name evidence="1" type="ORF">SAMN05421541_102186</name>
</gene>
<sequence>MADAKRAYEPLTCPMPECDEYLNLSFEHYVDLYQGSLDDRQPLMPTDGDVGTWKVECIVGHVVLVPGEPGCICEDDDCTCDRDPSEEVRTFRASDADRLRALLDRMGGRDA</sequence>
<dbReference type="Proteomes" id="UP000199645">
    <property type="component" value="Unassembled WGS sequence"/>
</dbReference>
<dbReference type="EMBL" id="FONV01000002">
    <property type="protein sequence ID" value="SFE52734.1"/>
    <property type="molecule type" value="Genomic_DNA"/>
</dbReference>
<evidence type="ECO:0000313" key="1">
    <source>
        <dbReference type="EMBL" id="SFE52734.1"/>
    </source>
</evidence>